<sequence length="296" mass="33112">MKITCFGEVLWDIFPKHKKIGGAPLNVALRLKSMGIDSCVVSRVGDDDLGKDIMKYVAERQLPLDTFQIDHQYKTGEVEVTLDEENTATYNINHPVAWDFIEYTEEVIQVVAQSDAIIFGSLASRNETSRATLLRALDKAKFKILDVNLRPPHYDAELLLELMKNTDFIKLNDEELDEICTIFKIEEKSIENKIKAVVKHCDTDQICITKGGKGAILWYKGTFYHNEGYKIKVVDTVGAGDSFLATLISGLLQQETPQVAIDNACAVGAMVAAREGANPVFSTSEIRNFVRSQVKY</sequence>
<dbReference type="InterPro" id="IPR029056">
    <property type="entry name" value="Ribokinase-like"/>
</dbReference>
<gene>
    <name evidence="5" type="ORF">FOF46_08095</name>
</gene>
<dbReference type="AlphaFoldDB" id="A0A554VMZ3"/>
<dbReference type="InterPro" id="IPR011611">
    <property type="entry name" value="PfkB_dom"/>
</dbReference>
<organism evidence="5 6">
    <name type="scientific">Aquimarina algiphila</name>
    <dbReference type="NCBI Taxonomy" id="2047982"/>
    <lineage>
        <taxon>Bacteria</taxon>
        <taxon>Pseudomonadati</taxon>
        <taxon>Bacteroidota</taxon>
        <taxon>Flavobacteriia</taxon>
        <taxon>Flavobacteriales</taxon>
        <taxon>Flavobacteriaceae</taxon>
        <taxon>Aquimarina</taxon>
    </lineage>
</organism>
<comment type="caution">
    <text evidence="5">The sequence shown here is derived from an EMBL/GenBank/DDBJ whole genome shotgun (WGS) entry which is preliminary data.</text>
</comment>
<keyword evidence="2" id="KW-0808">Transferase</keyword>
<protein>
    <submittedName>
        <fullName evidence="5">Carbohydrate kinase</fullName>
    </submittedName>
</protein>
<dbReference type="SUPFAM" id="SSF53613">
    <property type="entry name" value="Ribokinase-like"/>
    <property type="match status" value="1"/>
</dbReference>
<name>A0A554VMZ3_9FLAO</name>
<dbReference type="EMBL" id="VLNR01000012">
    <property type="protein sequence ID" value="TSE09661.1"/>
    <property type="molecule type" value="Genomic_DNA"/>
</dbReference>
<dbReference type="PROSITE" id="PS00583">
    <property type="entry name" value="PFKB_KINASES_1"/>
    <property type="match status" value="1"/>
</dbReference>
<dbReference type="GO" id="GO:0016301">
    <property type="term" value="F:kinase activity"/>
    <property type="evidence" value="ECO:0007669"/>
    <property type="project" value="UniProtKB-KW"/>
</dbReference>
<keyword evidence="6" id="KW-1185">Reference proteome</keyword>
<accession>A0A554VMZ3</accession>
<comment type="similarity">
    <text evidence="1">Belongs to the carbohydrate kinase PfkB family.</text>
</comment>
<dbReference type="RefSeq" id="WP_143916105.1">
    <property type="nucleotide sequence ID" value="NZ_CANMIK010000012.1"/>
</dbReference>
<dbReference type="CDD" id="cd01167">
    <property type="entry name" value="bac_FRK"/>
    <property type="match status" value="1"/>
</dbReference>
<dbReference type="InterPro" id="IPR050306">
    <property type="entry name" value="PfkB_Carbo_kinase"/>
</dbReference>
<dbReference type="Gene3D" id="3.40.1190.20">
    <property type="match status" value="1"/>
</dbReference>
<evidence type="ECO:0000256" key="3">
    <source>
        <dbReference type="ARBA" id="ARBA00022777"/>
    </source>
</evidence>
<evidence type="ECO:0000313" key="5">
    <source>
        <dbReference type="EMBL" id="TSE09661.1"/>
    </source>
</evidence>
<dbReference type="PANTHER" id="PTHR43085:SF57">
    <property type="entry name" value="CARBOHYDRATE KINASE PFKB DOMAIN-CONTAINING PROTEIN"/>
    <property type="match status" value="1"/>
</dbReference>
<dbReference type="Proteomes" id="UP000318833">
    <property type="component" value="Unassembled WGS sequence"/>
</dbReference>
<dbReference type="PANTHER" id="PTHR43085">
    <property type="entry name" value="HEXOKINASE FAMILY MEMBER"/>
    <property type="match status" value="1"/>
</dbReference>
<proteinExistence type="inferred from homology"/>
<dbReference type="OrthoDB" id="9813569at2"/>
<dbReference type="Pfam" id="PF00294">
    <property type="entry name" value="PfkB"/>
    <property type="match status" value="1"/>
</dbReference>
<feature type="domain" description="Carbohydrate kinase PfkB" evidence="4">
    <location>
        <begin position="17"/>
        <end position="279"/>
    </location>
</feature>
<keyword evidence="3 5" id="KW-0418">Kinase</keyword>
<evidence type="ECO:0000313" key="6">
    <source>
        <dbReference type="Proteomes" id="UP000318833"/>
    </source>
</evidence>
<evidence type="ECO:0000256" key="2">
    <source>
        <dbReference type="ARBA" id="ARBA00022679"/>
    </source>
</evidence>
<reference evidence="5 6" key="1">
    <citation type="submission" date="2019-07" db="EMBL/GenBank/DDBJ databases">
        <title>The draft genome sequence of Aquimarina algiphila M91.</title>
        <authorList>
            <person name="Meng X."/>
        </authorList>
    </citation>
    <scope>NUCLEOTIDE SEQUENCE [LARGE SCALE GENOMIC DNA]</scope>
    <source>
        <strain evidence="5 6">M91</strain>
    </source>
</reference>
<evidence type="ECO:0000259" key="4">
    <source>
        <dbReference type="Pfam" id="PF00294"/>
    </source>
</evidence>
<dbReference type="InterPro" id="IPR002173">
    <property type="entry name" value="Carboh/pur_kinase_PfkB_CS"/>
</dbReference>
<evidence type="ECO:0000256" key="1">
    <source>
        <dbReference type="ARBA" id="ARBA00010688"/>
    </source>
</evidence>